<accession>T1J8Y2</accession>
<dbReference type="EMBL" id="JH431968">
    <property type="status" value="NOT_ANNOTATED_CDS"/>
    <property type="molecule type" value="Genomic_DNA"/>
</dbReference>
<organism evidence="2 3">
    <name type="scientific">Strigamia maritima</name>
    <name type="common">European centipede</name>
    <name type="synonym">Geophilus maritimus</name>
    <dbReference type="NCBI Taxonomy" id="126957"/>
    <lineage>
        <taxon>Eukaryota</taxon>
        <taxon>Metazoa</taxon>
        <taxon>Ecdysozoa</taxon>
        <taxon>Arthropoda</taxon>
        <taxon>Myriapoda</taxon>
        <taxon>Chilopoda</taxon>
        <taxon>Pleurostigmophora</taxon>
        <taxon>Geophilomorpha</taxon>
        <taxon>Linotaeniidae</taxon>
        <taxon>Strigamia</taxon>
    </lineage>
</organism>
<keyword evidence="3" id="KW-1185">Reference proteome</keyword>
<dbReference type="EnsemblMetazoa" id="SMAR010172-RA">
    <property type="protein sequence ID" value="SMAR010172-PA"/>
    <property type="gene ID" value="SMAR010172"/>
</dbReference>
<reference evidence="3" key="1">
    <citation type="submission" date="2011-05" db="EMBL/GenBank/DDBJ databases">
        <authorList>
            <person name="Richards S.R."/>
            <person name="Qu J."/>
            <person name="Jiang H."/>
            <person name="Jhangiani S.N."/>
            <person name="Agravi P."/>
            <person name="Goodspeed R."/>
            <person name="Gross S."/>
            <person name="Mandapat C."/>
            <person name="Jackson L."/>
            <person name="Mathew T."/>
            <person name="Pu L."/>
            <person name="Thornton R."/>
            <person name="Saada N."/>
            <person name="Wilczek-Boney K.B."/>
            <person name="Lee S."/>
            <person name="Kovar C."/>
            <person name="Wu Y."/>
            <person name="Scherer S.E."/>
            <person name="Worley K.C."/>
            <person name="Muzny D.M."/>
            <person name="Gibbs R."/>
        </authorList>
    </citation>
    <scope>NUCLEOTIDE SEQUENCE</scope>
    <source>
        <strain evidence="3">Brora</strain>
    </source>
</reference>
<dbReference type="AlphaFoldDB" id="T1J8Y2"/>
<sequence>MFSHWIIFIELVILVFCCASIVTSSPIFLKPIEEPRLAQVTDGDALIYKLLESLHQWINETNENEVIAYGDDNDSPLELFEWMQERVDPSRGEEEDNVEYLKNIKTLKEMINQNQLALFDVKNIVERLENHIKFNVKLNKGQKK</sequence>
<name>T1J8Y2_STRMM</name>
<reference evidence="2" key="2">
    <citation type="submission" date="2015-02" db="UniProtKB">
        <authorList>
            <consortium name="EnsemblMetazoa"/>
        </authorList>
    </citation>
    <scope>IDENTIFICATION</scope>
</reference>
<dbReference type="Proteomes" id="UP000014500">
    <property type="component" value="Unassembled WGS sequence"/>
</dbReference>
<evidence type="ECO:0000313" key="3">
    <source>
        <dbReference type="Proteomes" id="UP000014500"/>
    </source>
</evidence>
<evidence type="ECO:0000313" key="2">
    <source>
        <dbReference type="EnsemblMetazoa" id="SMAR010172-PA"/>
    </source>
</evidence>
<feature type="transmembrane region" description="Helical" evidence="1">
    <location>
        <begin position="6"/>
        <end position="29"/>
    </location>
</feature>
<dbReference type="HOGENOM" id="CLU_1798869_0_0_1"/>
<keyword evidence="1" id="KW-0472">Membrane</keyword>
<keyword evidence="1" id="KW-0812">Transmembrane</keyword>
<evidence type="ECO:0000256" key="1">
    <source>
        <dbReference type="SAM" id="Phobius"/>
    </source>
</evidence>
<keyword evidence="1" id="KW-1133">Transmembrane helix</keyword>
<protein>
    <submittedName>
        <fullName evidence="2">Uncharacterized protein</fullName>
    </submittedName>
</protein>
<proteinExistence type="predicted"/>